<protein>
    <submittedName>
        <fullName evidence="2">Uncharacterized protein</fullName>
    </submittedName>
</protein>
<gene>
    <name evidence="2" type="ORF">G2W53_016269</name>
</gene>
<comment type="caution">
    <text evidence="2">The sequence shown here is derived from an EMBL/GenBank/DDBJ whole genome shotgun (WGS) entry which is preliminary data.</text>
</comment>
<evidence type="ECO:0000256" key="1">
    <source>
        <dbReference type="SAM" id="MobiDB-lite"/>
    </source>
</evidence>
<keyword evidence="3" id="KW-1185">Reference proteome</keyword>
<reference evidence="2" key="1">
    <citation type="submission" date="2020-09" db="EMBL/GenBank/DDBJ databases">
        <title>Genome-Enabled Discovery of Anthraquinone Biosynthesis in Senna tora.</title>
        <authorList>
            <person name="Kang S.-H."/>
            <person name="Pandey R.P."/>
            <person name="Lee C.-M."/>
            <person name="Sim J.-S."/>
            <person name="Jeong J.-T."/>
            <person name="Choi B.-S."/>
            <person name="Jung M."/>
            <person name="Ginzburg D."/>
            <person name="Zhao K."/>
            <person name="Won S.Y."/>
            <person name="Oh T.-J."/>
            <person name="Yu Y."/>
            <person name="Kim N.-H."/>
            <person name="Lee O.R."/>
            <person name="Lee T.-H."/>
            <person name="Bashyal P."/>
            <person name="Kim T.-S."/>
            <person name="Lee W.-H."/>
            <person name="Kawkins C."/>
            <person name="Kim C.-K."/>
            <person name="Kim J.S."/>
            <person name="Ahn B.O."/>
            <person name="Rhee S.Y."/>
            <person name="Sohng J.K."/>
        </authorList>
    </citation>
    <scope>NUCLEOTIDE SEQUENCE</scope>
    <source>
        <tissue evidence="2">Leaf</tissue>
    </source>
</reference>
<dbReference type="EMBL" id="JAAIUW010000006">
    <property type="protein sequence ID" value="KAF7825105.1"/>
    <property type="molecule type" value="Genomic_DNA"/>
</dbReference>
<dbReference type="Proteomes" id="UP000634136">
    <property type="component" value="Unassembled WGS sequence"/>
</dbReference>
<feature type="region of interest" description="Disordered" evidence="1">
    <location>
        <begin position="95"/>
        <end position="115"/>
    </location>
</feature>
<sequence>MNNGEGFKDLNRRVFLALFSPTQPTLCLSHYSFPITHPSPARTFFLRIDVQFHERKWRWLPTTLHRIRREKGVPGQTVQQRFGAKTIQLTESDRGPVRRFIGRTTQSDPGPKTIL</sequence>
<proteinExistence type="predicted"/>
<evidence type="ECO:0000313" key="3">
    <source>
        <dbReference type="Proteomes" id="UP000634136"/>
    </source>
</evidence>
<evidence type="ECO:0000313" key="2">
    <source>
        <dbReference type="EMBL" id="KAF7825105.1"/>
    </source>
</evidence>
<name>A0A834TNN4_9FABA</name>
<organism evidence="2 3">
    <name type="scientific">Senna tora</name>
    <dbReference type="NCBI Taxonomy" id="362788"/>
    <lineage>
        <taxon>Eukaryota</taxon>
        <taxon>Viridiplantae</taxon>
        <taxon>Streptophyta</taxon>
        <taxon>Embryophyta</taxon>
        <taxon>Tracheophyta</taxon>
        <taxon>Spermatophyta</taxon>
        <taxon>Magnoliopsida</taxon>
        <taxon>eudicotyledons</taxon>
        <taxon>Gunneridae</taxon>
        <taxon>Pentapetalae</taxon>
        <taxon>rosids</taxon>
        <taxon>fabids</taxon>
        <taxon>Fabales</taxon>
        <taxon>Fabaceae</taxon>
        <taxon>Caesalpinioideae</taxon>
        <taxon>Cassia clade</taxon>
        <taxon>Senna</taxon>
    </lineage>
</organism>
<dbReference type="AlphaFoldDB" id="A0A834TNN4"/>
<accession>A0A834TNN4</accession>